<protein>
    <submittedName>
        <fullName evidence="2">Uncharacterized protein</fullName>
    </submittedName>
</protein>
<feature type="compositionally biased region" description="Basic and acidic residues" evidence="1">
    <location>
        <begin position="179"/>
        <end position="193"/>
    </location>
</feature>
<evidence type="ECO:0000313" key="2">
    <source>
        <dbReference type="EMBL" id="CAH2083685.1"/>
    </source>
</evidence>
<evidence type="ECO:0000313" key="3">
    <source>
        <dbReference type="Proteomes" id="UP001153954"/>
    </source>
</evidence>
<gene>
    <name evidence="2" type="ORF">EEDITHA_LOCUS331</name>
</gene>
<proteinExistence type="predicted"/>
<keyword evidence="3" id="KW-1185">Reference proteome</keyword>
<dbReference type="AlphaFoldDB" id="A0AAU9TDV6"/>
<accession>A0AAU9TDV6</accession>
<reference evidence="2" key="1">
    <citation type="submission" date="2022-03" db="EMBL/GenBank/DDBJ databases">
        <authorList>
            <person name="Tunstrom K."/>
        </authorList>
    </citation>
    <scope>NUCLEOTIDE SEQUENCE</scope>
</reference>
<evidence type="ECO:0000256" key="1">
    <source>
        <dbReference type="SAM" id="MobiDB-lite"/>
    </source>
</evidence>
<dbReference type="EMBL" id="CAKOGL010000001">
    <property type="protein sequence ID" value="CAH2083685.1"/>
    <property type="molecule type" value="Genomic_DNA"/>
</dbReference>
<feature type="region of interest" description="Disordered" evidence="1">
    <location>
        <begin position="95"/>
        <end position="263"/>
    </location>
</feature>
<organism evidence="2 3">
    <name type="scientific">Euphydryas editha</name>
    <name type="common">Edith's checkerspot</name>
    <dbReference type="NCBI Taxonomy" id="104508"/>
    <lineage>
        <taxon>Eukaryota</taxon>
        <taxon>Metazoa</taxon>
        <taxon>Ecdysozoa</taxon>
        <taxon>Arthropoda</taxon>
        <taxon>Hexapoda</taxon>
        <taxon>Insecta</taxon>
        <taxon>Pterygota</taxon>
        <taxon>Neoptera</taxon>
        <taxon>Endopterygota</taxon>
        <taxon>Lepidoptera</taxon>
        <taxon>Glossata</taxon>
        <taxon>Ditrysia</taxon>
        <taxon>Papilionoidea</taxon>
        <taxon>Nymphalidae</taxon>
        <taxon>Nymphalinae</taxon>
        <taxon>Euphydryas</taxon>
    </lineage>
</organism>
<feature type="compositionally biased region" description="Basic and acidic residues" evidence="1">
    <location>
        <begin position="203"/>
        <end position="263"/>
    </location>
</feature>
<feature type="compositionally biased region" description="Basic and acidic residues" evidence="1">
    <location>
        <begin position="135"/>
        <end position="171"/>
    </location>
</feature>
<comment type="caution">
    <text evidence="2">The sequence shown here is derived from an EMBL/GenBank/DDBJ whole genome shotgun (WGS) entry which is preliminary data.</text>
</comment>
<name>A0AAU9TDV6_EUPED</name>
<feature type="compositionally biased region" description="Basic residues" evidence="1">
    <location>
        <begin position="103"/>
        <end position="116"/>
    </location>
</feature>
<dbReference type="Proteomes" id="UP001153954">
    <property type="component" value="Unassembled WGS sequence"/>
</dbReference>
<sequence length="531" mass="63189">MTAELVKDATYKLRHAEKIKDMHSHSITYELGSIAAGIQERFQRMLKLYKKYANIEDFEKSTYTIPEIMNAYHLMQGDYNEIRLEKSLFHDIVKKHESTQTTSKKRIPTNQMKKHTTPVDPKHSPGGRKQMKWRKGAEERSGGDERRREEEPRRAEERSGEECSIEEERRGWPRRRGEKRSGEEWSIEEERRGWPRMSGGAGGEERRSGAEEKNGGEERRGGAEEWSRGEERLSGAEVWSRGEERSGGEKWRSGAQERIEGEERRSGVERSFISLSFMRTTWSADPDMTPFLNEITTNLFVTFDNDTKEEKPTTVEDMMDATRRYYMAYKNYFVEHYGNADVKIIACYLTSVTYKSAMWDLRRYFGLRYLYTKTLEFEVGYLCHEIVYRYQLVLELYQMAERRFVKFENRNFAPVGYMFYIYTNILQQSQDIIHLCHMLHEIEKKYKGKRGVFDDYGENRDNKVNSSSAIKSELAYEKWLQKQRQEERKRQKERKKYLKQLHKFGMTTTKKKTRNKNSSWPLHYGWSIENW</sequence>
<feature type="compositionally biased region" description="Basic residues" evidence="1">
    <location>
        <begin position="125"/>
        <end position="134"/>
    </location>
</feature>